<dbReference type="InterPro" id="IPR000843">
    <property type="entry name" value="HTH_LacI"/>
</dbReference>
<dbReference type="PROSITE" id="PS50932">
    <property type="entry name" value="HTH_LACI_2"/>
    <property type="match status" value="1"/>
</dbReference>
<dbReference type="InterPro" id="IPR046335">
    <property type="entry name" value="LacI/GalR-like_sensor"/>
</dbReference>
<dbReference type="PANTHER" id="PTHR30146:SF67">
    <property type="entry name" value="HTH-TYPE TRANSCRIPTIONAL REGULATOR ASCG"/>
    <property type="match status" value="1"/>
</dbReference>
<evidence type="ECO:0000259" key="4">
    <source>
        <dbReference type="PROSITE" id="PS50932"/>
    </source>
</evidence>
<dbReference type="OrthoDB" id="9798934at2"/>
<gene>
    <name evidence="5" type="ORF">FEM41_04505</name>
</gene>
<evidence type="ECO:0000256" key="3">
    <source>
        <dbReference type="ARBA" id="ARBA00023163"/>
    </source>
</evidence>
<dbReference type="CDD" id="cd06270">
    <property type="entry name" value="PBP1_GalS-like"/>
    <property type="match status" value="1"/>
</dbReference>
<keyword evidence="2" id="KW-0238">DNA-binding</keyword>
<dbReference type="CDD" id="cd01392">
    <property type="entry name" value="HTH_LacI"/>
    <property type="match status" value="1"/>
</dbReference>
<proteinExistence type="predicted"/>
<dbReference type="KEGG" id="izh:FEM41_04505"/>
<evidence type="ECO:0000313" key="5">
    <source>
        <dbReference type="EMBL" id="QCT18964.1"/>
    </source>
</evidence>
<dbReference type="InterPro" id="IPR028082">
    <property type="entry name" value="Peripla_BP_I"/>
</dbReference>
<dbReference type="PROSITE" id="PS00356">
    <property type="entry name" value="HTH_LACI_1"/>
    <property type="match status" value="1"/>
</dbReference>
<evidence type="ECO:0000313" key="6">
    <source>
        <dbReference type="Proteomes" id="UP000302163"/>
    </source>
</evidence>
<sequence>MTTMLEVAKRAGVSKATVSRVLSGNGYVGEETRARVFRAIEESGYRPNLLARQLATRKSQTLGLVMTNTLYHGSYFSDLLSQAAQMTEACGRRLLLADGKHSAAQEREALQHLLDLRCDAIMIYPRFLSPDEMDAIIDEQRVPVMVLNRRLRKHPSHCIYSDQLSAARDAVVRLIELGHRDIAFVTGALDSPTGRDRLAGYQAALAQHGIPASQTRVREGKWTPACGAQAVASLLQDGVAFSALVASNDNMAIGALKQLHEAGIAVPEQVSVIGFDDIPTAPWVVPSLSSVRLPIREMIQETINKLIFMLEGGELGTPARFEGELIVRESVAAATSNSGTR</sequence>
<evidence type="ECO:0000256" key="1">
    <source>
        <dbReference type="ARBA" id="ARBA00023015"/>
    </source>
</evidence>
<dbReference type="InterPro" id="IPR010982">
    <property type="entry name" value="Lambda_DNA-bd_dom_sf"/>
</dbReference>
<dbReference type="SUPFAM" id="SSF53822">
    <property type="entry name" value="Periplasmic binding protein-like I"/>
    <property type="match status" value="1"/>
</dbReference>
<feature type="domain" description="HTH lacI-type" evidence="4">
    <location>
        <begin position="2"/>
        <end position="56"/>
    </location>
</feature>
<dbReference type="RefSeq" id="WP_138094853.1">
    <property type="nucleotide sequence ID" value="NZ_CP040428.1"/>
</dbReference>
<dbReference type="AlphaFoldDB" id="A0A4P8YHD6"/>
<dbReference type="Gene3D" id="1.10.260.40">
    <property type="entry name" value="lambda repressor-like DNA-binding domains"/>
    <property type="match status" value="1"/>
</dbReference>
<dbReference type="SUPFAM" id="SSF47413">
    <property type="entry name" value="lambda repressor-like DNA-binding domains"/>
    <property type="match status" value="1"/>
</dbReference>
<dbReference type="PANTHER" id="PTHR30146">
    <property type="entry name" value="LACI-RELATED TRANSCRIPTIONAL REPRESSOR"/>
    <property type="match status" value="1"/>
</dbReference>
<organism evidence="5 6">
    <name type="scientific">Jejubacter calystegiae</name>
    <dbReference type="NCBI Taxonomy" id="2579935"/>
    <lineage>
        <taxon>Bacteria</taxon>
        <taxon>Pseudomonadati</taxon>
        <taxon>Pseudomonadota</taxon>
        <taxon>Gammaproteobacteria</taxon>
        <taxon>Enterobacterales</taxon>
        <taxon>Enterobacteriaceae</taxon>
        <taxon>Jejubacter</taxon>
    </lineage>
</organism>
<name>A0A4P8YHD6_9ENTR</name>
<reference evidence="5 6" key="1">
    <citation type="submission" date="2019-05" db="EMBL/GenBank/DDBJ databases">
        <title>Complete genome sequence of Izhakiella calystegiae KSNA2, an endophyte isolated from beach morning glory (Calystegia soldanella).</title>
        <authorList>
            <person name="Jiang L."/>
            <person name="Jeong J.C."/>
            <person name="Kim C.Y."/>
            <person name="Kim D.H."/>
            <person name="Kim S.W."/>
            <person name="Lee j."/>
        </authorList>
    </citation>
    <scope>NUCLEOTIDE SEQUENCE [LARGE SCALE GENOMIC DNA]</scope>
    <source>
        <strain evidence="5 6">KSNA2</strain>
    </source>
</reference>
<dbReference type="Gene3D" id="3.40.50.2300">
    <property type="match status" value="2"/>
</dbReference>
<dbReference type="SMART" id="SM00354">
    <property type="entry name" value="HTH_LACI"/>
    <property type="match status" value="1"/>
</dbReference>
<evidence type="ECO:0000256" key="2">
    <source>
        <dbReference type="ARBA" id="ARBA00023125"/>
    </source>
</evidence>
<keyword evidence="1" id="KW-0805">Transcription regulation</keyword>
<dbReference type="GO" id="GO:0000976">
    <property type="term" value="F:transcription cis-regulatory region binding"/>
    <property type="evidence" value="ECO:0007669"/>
    <property type="project" value="TreeGrafter"/>
</dbReference>
<dbReference type="Proteomes" id="UP000302163">
    <property type="component" value="Chromosome"/>
</dbReference>
<dbReference type="GO" id="GO:0003700">
    <property type="term" value="F:DNA-binding transcription factor activity"/>
    <property type="evidence" value="ECO:0007669"/>
    <property type="project" value="TreeGrafter"/>
</dbReference>
<dbReference type="Pfam" id="PF00356">
    <property type="entry name" value="LacI"/>
    <property type="match status" value="1"/>
</dbReference>
<keyword evidence="6" id="KW-1185">Reference proteome</keyword>
<keyword evidence="3" id="KW-0804">Transcription</keyword>
<accession>A0A4P8YHD6</accession>
<dbReference type="EMBL" id="CP040428">
    <property type="protein sequence ID" value="QCT18964.1"/>
    <property type="molecule type" value="Genomic_DNA"/>
</dbReference>
<dbReference type="Pfam" id="PF13377">
    <property type="entry name" value="Peripla_BP_3"/>
    <property type="match status" value="1"/>
</dbReference>
<protein>
    <submittedName>
        <fullName evidence="5">LacI family transcriptional regulator</fullName>
    </submittedName>
</protein>